<keyword evidence="1" id="KW-0812">Transmembrane</keyword>
<sequence length="176" mass="19510">MEAYGEARTAIKDKWDALADWGTDYYTCLEHGCPTSGFDDGSGLSVYMRVNKFRQDLRDLQPKLMVDAFGDHLGAIMNATDTFYCNMRCGFVAQFYEATYQDFCVTTMGGFGQVALALFLLALFNIPIMLTSCMLSRRLRKPTKLEHTVVPVGGGMPVVVPQHGNPTGQGNLQVIF</sequence>
<dbReference type="EMBL" id="HBHR01007254">
    <property type="protein sequence ID" value="CAD9861045.1"/>
    <property type="molecule type" value="Transcribed_RNA"/>
</dbReference>
<evidence type="ECO:0000256" key="1">
    <source>
        <dbReference type="SAM" id="Phobius"/>
    </source>
</evidence>
<dbReference type="AlphaFoldDB" id="A0A7S2UZD3"/>
<proteinExistence type="predicted"/>
<gene>
    <name evidence="2" type="ORF">FJAP1339_LOCUS3566</name>
</gene>
<feature type="transmembrane region" description="Helical" evidence="1">
    <location>
        <begin position="114"/>
        <end position="135"/>
    </location>
</feature>
<keyword evidence="1" id="KW-0472">Membrane</keyword>
<organism evidence="2">
    <name type="scientific">Fibrocapsa japonica</name>
    <dbReference type="NCBI Taxonomy" id="94617"/>
    <lineage>
        <taxon>Eukaryota</taxon>
        <taxon>Sar</taxon>
        <taxon>Stramenopiles</taxon>
        <taxon>Ochrophyta</taxon>
        <taxon>Raphidophyceae</taxon>
        <taxon>Chattonellales</taxon>
        <taxon>Chattonellaceae</taxon>
        <taxon>Fibrocapsa</taxon>
    </lineage>
</organism>
<keyword evidence="1" id="KW-1133">Transmembrane helix</keyword>
<reference evidence="2" key="1">
    <citation type="submission" date="2021-01" db="EMBL/GenBank/DDBJ databases">
        <authorList>
            <person name="Corre E."/>
            <person name="Pelletier E."/>
            <person name="Niang G."/>
            <person name="Scheremetjew M."/>
            <person name="Finn R."/>
            <person name="Kale V."/>
            <person name="Holt S."/>
            <person name="Cochrane G."/>
            <person name="Meng A."/>
            <person name="Brown T."/>
            <person name="Cohen L."/>
        </authorList>
    </citation>
    <scope>NUCLEOTIDE SEQUENCE</scope>
    <source>
        <strain evidence="2">CCMP1661</strain>
    </source>
</reference>
<evidence type="ECO:0000313" key="2">
    <source>
        <dbReference type="EMBL" id="CAD9861045.1"/>
    </source>
</evidence>
<name>A0A7S2UZD3_9STRA</name>
<accession>A0A7S2UZD3</accession>
<protein>
    <submittedName>
        <fullName evidence="2">Uncharacterized protein</fullName>
    </submittedName>
</protein>